<name>A0A3D6BXM2_9FLAO</name>
<feature type="domain" description="Helicase ATP-binding" evidence="1">
    <location>
        <begin position="1"/>
        <end position="100"/>
    </location>
</feature>
<organism evidence="2 3">
    <name type="scientific">Xanthomarina gelatinilytica</name>
    <dbReference type="NCBI Taxonomy" id="1137281"/>
    <lineage>
        <taxon>Bacteria</taxon>
        <taxon>Pseudomonadati</taxon>
        <taxon>Bacteroidota</taxon>
        <taxon>Flavobacteriia</taxon>
        <taxon>Flavobacteriales</taxon>
        <taxon>Flavobacteriaceae</taxon>
        <taxon>Xanthomarina</taxon>
    </lineage>
</organism>
<accession>A0A3D6BXM2</accession>
<dbReference type="Gene3D" id="3.40.50.300">
    <property type="entry name" value="P-loop containing nucleotide triphosphate hydrolases"/>
    <property type="match status" value="1"/>
</dbReference>
<dbReference type="InterPro" id="IPR014001">
    <property type="entry name" value="Helicase_ATP-bd"/>
</dbReference>
<proteinExistence type="predicted"/>
<dbReference type="InterPro" id="IPR027417">
    <property type="entry name" value="P-loop_NTPase"/>
</dbReference>
<feature type="non-terminal residue" evidence="2">
    <location>
        <position position="1"/>
    </location>
</feature>
<dbReference type="EMBL" id="DPRK01000240">
    <property type="protein sequence ID" value="HCY82805.1"/>
    <property type="molecule type" value="Genomic_DNA"/>
</dbReference>
<keyword evidence="2" id="KW-0547">Nucleotide-binding</keyword>
<dbReference type="PROSITE" id="PS51192">
    <property type="entry name" value="HELICASE_ATP_BIND_1"/>
    <property type="match status" value="1"/>
</dbReference>
<dbReference type="GO" id="GO:0005524">
    <property type="term" value="F:ATP binding"/>
    <property type="evidence" value="ECO:0007669"/>
    <property type="project" value="InterPro"/>
</dbReference>
<evidence type="ECO:0000313" key="3">
    <source>
        <dbReference type="Proteomes" id="UP000263268"/>
    </source>
</evidence>
<dbReference type="Proteomes" id="UP000263268">
    <property type="component" value="Unassembled WGS sequence"/>
</dbReference>
<dbReference type="SUPFAM" id="SSF52540">
    <property type="entry name" value="P-loop containing nucleoside triphosphate hydrolases"/>
    <property type="match status" value="1"/>
</dbReference>
<gene>
    <name evidence="2" type="ORF">DHV22_15025</name>
</gene>
<evidence type="ECO:0000259" key="1">
    <source>
        <dbReference type="PROSITE" id="PS51192"/>
    </source>
</evidence>
<evidence type="ECO:0000313" key="2">
    <source>
        <dbReference type="EMBL" id="HCY82805.1"/>
    </source>
</evidence>
<reference evidence="2 3" key="1">
    <citation type="journal article" date="2018" name="Nat. Biotechnol.">
        <title>A standardized bacterial taxonomy based on genome phylogeny substantially revises the tree of life.</title>
        <authorList>
            <person name="Parks D.H."/>
            <person name="Chuvochina M."/>
            <person name="Waite D.W."/>
            <person name="Rinke C."/>
            <person name="Skarshewski A."/>
            <person name="Chaumeil P.A."/>
            <person name="Hugenholtz P."/>
        </authorList>
    </citation>
    <scope>NUCLEOTIDE SEQUENCE [LARGE SCALE GENOMIC DNA]</scope>
    <source>
        <strain evidence="2">UBA10227</strain>
    </source>
</reference>
<keyword evidence="2" id="KW-0067">ATP-binding</keyword>
<sequence length="103" mass="12432">CVYEEHNIDAQRDDIYNGIDILITTPKRFNKLFFMNNVNVRKLQMFVVDDAEFLFRGSHLADVSRLPESLERCQYLVFSTTYDKRFNRWQERFMFHPQMVKGS</sequence>
<keyword evidence="2" id="KW-0378">Hydrolase</keyword>
<protein>
    <submittedName>
        <fullName evidence="2">DEAD/DEAH box helicase</fullName>
    </submittedName>
</protein>
<dbReference type="GO" id="GO:0004386">
    <property type="term" value="F:helicase activity"/>
    <property type="evidence" value="ECO:0007669"/>
    <property type="project" value="UniProtKB-KW"/>
</dbReference>
<comment type="caution">
    <text evidence="2">The sequence shown here is derived from an EMBL/GenBank/DDBJ whole genome shotgun (WGS) entry which is preliminary data.</text>
</comment>
<dbReference type="GO" id="GO:0003676">
    <property type="term" value="F:nucleic acid binding"/>
    <property type="evidence" value="ECO:0007669"/>
    <property type="project" value="InterPro"/>
</dbReference>
<dbReference type="Pfam" id="PF00270">
    <property type="entry name" value="DEAD"/>
    <property type="match status" value="1"/>
</dbReference>
<dbReference type="AlphaFoldDB" id="A0A3D6BXM2"/>
<keyword evidence="2" id="KW-0347">Helicase</keyword>
<dbReference type="InterPro" id="IPR011545">
    <property type="entry name" value="DEAD/DEAH_box_helicase_dom"/>
</dbReference>